<name>A0ABR7L7E0_9PSEU</name>
<keyword evidence="3" id="KW-1185">Reference proteome</keyword>
<sequence length="583" mass="64482">MTPPPRSRPRPRTCAETELGFQPQPAVRWLAPKVLVSTGIQSVIATIFGSYADKRELQGSLPATIHRYDDDDELWIDFVADVGDGFDATYSIATLLAAEKLDIGGHELPRGRLLIMGGDQVYPSASTRNYEDRTKGVYRAAFPALNGDAPTLFALPGNHDWYDGLTSFLRVFAQKRNFGGWDTEQTRSYFAIELPHRWWLFAIDTQFDDYIDAPQLEYFRRASAELRPGDGVILCTSAPAWVDAGAGGNTKTYDTFEFFDREIVRSQGAQVRVMLSGDRHHYVRYAENGGDRQRITCGLGGAYLAATHELPEKLVLPPPTSRVREPSACTDYEMAERYPDRWTSERFAAGIVRLPWRNPGFWAMTGIFQTLMTLAVLYGLVQTLGSHGASGFFGLVASWTPAILVGFGLVLGALAFARIEDPKRGLSATVAGVLHAIGHILLSVAWSFVVIWLYSSVLPDGPVGDWATLVIVMGGTPLLIGFVDAELVAVYLMIASRFGINLNEVMAGQSIEDYKGFLRLRIDDQGRLTIFPVKVETTCRAWVPDPDAARHLPWLKPEGDPLRPELIEEPITVARVSTADARP</sequence>
<accession>A0ABR7L7E0</accession>
<keyword evidence="1" id="KW-0472">Membrane</keyword>
<evidence type="ECO:0000313" key="3">
    <source>
        <dbReference type="Proteomes" id="UP000734823"/>
    </source>
</evidence>
<keyword evidence="1" id="KW-0812">Transmembrane</keyword>
<organism evidence="2 3">
    <name type="scientific">Actinokineospora xionganensis</name>
    <dbReference type="NCBI Taxonomy" id="2684470"/>
    <lineage>
        <taxon>Bacteria</taxon>
        <taxon>Bacillati</taxon>
        <taxon>Actinomycetota</taxon>
        <taxon>Actinomycetes</taxon>
        <taxon>Pseudonocardiales</taxon>
        <taxon>Pseudonocardiaceae</taxon>
        <taxon>Actinokineospora</taxon>
    </lineage>
</organism>
<dbReference type="Gene3D" id="3.60.21.10">
    <property type="match status" value="1"/>
</dbReference>
<feature type="transmembrane region" description="Helical" evidence="1">
    <location>
        <begin position="361"/>
        <end position="380"/>
    </location>
</feature>
<dbReference type="Proteomes" id="UP000734823">
    <property type="component" value="Unassembled WGS sequence"/>
</dbReference>
<feature type="transmembrane region" description="Helical" evidence="1">
    <location>
        <begin position="392"/>
        <end position="416"/>
    </location>
</feature>
<evidence type="ECO:0000313" key="2">
    <source>
        <dbReference type="EMBL" id="MBC6448607.1"/>
    </source>
</evidence>
<protein>
    <submittedName>
        <fullName evidence="2">Metallophosphoesterase</fullName>
    </submittedName>
</protein>
<dbReference type="RefSeq" id="WP_187221093.1">
    <property type="nucleotide sequence ID" value="NZ_JABVED010000008.1"/>
</dbReference>
<evidence type="ECO:0000256" key="1">
    <source>
        <dbReference type="SAM" id="Phobius"/>
    </source>
</evidence>
<feature type="transmembrane region" description="Helical" evidence="1">
    <location>
        <begin position="466"/>
        <end position="494"/>
    </location>
</feature>
<dbReference type="PANTHER" id="PTHR34211:SF3">
    <property type="entry name" value="CALCINEURIN-LIKE METALLO-PHOSPHOESTERASE SUPERFAMILY PROTEIN"/>
    <property type="match status" value="1"/>
</dbReference>
<dbReference type="PANTHER" id="PTHR34211">
    <property type="entry name" value="CALCINEURIN-LIKE METALLO-PHOSPHOESTERASE SUPERFAMILY PROTEIN"/>
    <property type="match status" value="1"/>
</dbReference>
<feature type="transmembrane region" description="Helical" evidence="1">
    <location>
        <begin position="428"/>
        <end position="454"/>
    </location>
</feature>
<dbReference type="EMBL" id="JABVED010000008">
    <property type="protein sequence ID" value="MBC6448607.1"/>
    <property type="molecule type" value="Genomic_DNA"/>
</dbReference>
<keyword evidence="1" id="KW-1133">Transmembrane helix</keyword>
<dbReference type="SUPFAM" id="SSF56300">
    <property type="entry name" value="Metallo-dependent phosphatases"/>
    <property type="match status" value="1"/>
</dbReference>
<comment type="caution">
    <text evidence="2">The sequence shown here is derived from an EMBL/GenBank/DDBJ whole genome shotgun (WGS) entry which is preliminary data.</text>
</comment>
<gene>
    <name evidence="2" type="ORF">GPZ80_15635</name>
</gene>
<dbReference type="InterPro" id="IPR029052">
    <property type="entry name" value="Metallo-depent_PP-like"/>
</dbReference>
<reference evidence="2 3" key="1">
    <citation type="submission" date="2020-06" db="EMBL/GenBank/DDBJ databases">
        <title>Actinokineospora xiongansis sp. nov., isolated from soil of Baiyangdian.</title>
        <authorList>
            <person name="Zhang X."/>
        </authorList>
    </citation>
    <scope>NUCLEOTIDE SEQUENCE [LARGE SCALE GENOMIC DNA]</scope>
    <source>
        <strain evidence="2 3">HBU206404</strain>
    </source>
</reference>
<proteinExistence type="predicted"/>